<name>A0A7X2IXH4_9BACI</name>
<comment type="caution">
    <text evidence="2">The sequence shown here is derived from an EMBL/GenBank/DDBJ whole genome shotgun (WGS) entry which is preliminary data.</text>
</comment>
<organism evidence="2 3">
    <name type="scientific">Metabacillus lacus</name>
    <dbReference type="NCBI Taxonomy" id="1983721"/>
    <lineage>
        <taxon>Bacteria</taxon>
        <taxon>Bacillati</taxon>
        <taxon>Bacillota</taxon>
        <taxon>Bacilli</taxon>
        <taxon>Bacillales</taxon>
        <taxon>Bacillaceae</taxon>
        <taxon>Metabacillus</taxon>
    </lineage>
</organism>
<keyword evidence="3" id="KW-1185">Reference proteome</keyword>
<dbReference type="Pfam" id="PF14266">
    <property type="entry name" value="YceG_bac"/>
    <property type="match status" value="2"/>
</dbReference>
<gene>
    <name evidence="2" type="ORF">GJU40_03625</name>
</gene>
<protein>
    <recommendedName>
        <fullName evidence="1">Putative component of 'biosynthetic module' domain-containing protein</fullName>
    </recommendedName>
</protein>
<dbReference type="InterPro" id="IPR025647">
    <property type="entry name" value="YceG_bac"/>
</dbReference>
<dbReference type="RefSeq" id="WP_154306391.1">
    <property type="nucleotide sequence ID" value="NZ_WKKI01000003.1"/>
</dbReference>
<feature type="domain" description="Putative component of 'biosynthetic module'" evidence="1">
    <location>
        <begin position="19"/>
        <end position="268"/>
    </location>
</feature>
<sequence>MTNFNRIEMKQVKVDSETWEQQLLKPLPERTPYEKGSSYKFCQVAARITGTGYDENEYYTTLHNLFISGKVHVLSENLDKTISQDRFKRVQKVHSINKQEKGLSINRFVAFLEGERLIPHHSNFVLHRHIRSSFISILETFKKHHEAGFNDPSFQRVLVDMIKWSWNHLQVWLESIDIEVEMPRVIWYGDASKSQLYFLYFLMLMGCDVLIFHPEGKDQFLELDPNQSISQIIQYPMSGKLEPFPKEKPDRQSTVAYKATKEIHNVLFQEGSQLYRPWQFRSHIPSSVTLKTTYDEIFLIANEKAFLRPGFQAGRNSVEIPSIFAKIMGVSTDKKEYWDRLQKLSETKNSILVRSFPFTQEVKTNHIFHYQHALGRDGKLDPRKMLESNWWQYKHLPEDTQFSIAHVISNMCATPKLAALNGEKIDDVRLYLFTQSTIITPEQQELIQQFDYSQDVPKLVLFNTEINGTLSRSDAAKILFFNELGVDIVIYNPPGHNCIEQFIDKAAFDVHWLEEMSFQQEYKEQEPSFIKRLFKSIKLS</sequence>
<proteinExistence type="predicted"/>
<feature type="domain" description="Putative component of 'biosynthetic module'" evidence="1">
    <location>
        <begin position="291"/>
        <end position="521"/>
    </location>
</feature>
<dbReference type="Proteomes" id="UP000448867">
    <property type="component" value="Unassembled WGS sequence"/>
</dbReference>
<accession>A0A7X2IXH4</accession>
<evidence type="ECO:0000313" key="3">
    <source>
        <dbReference type="Proteomes" id="UP000448867"/>
    </source>
</evidence>
<evidence type="ECO:0000313" key="2">
    <source>
        <dbReference type="EMBL" id="MRX71262.1"/>
    </source>
</evidence>
<reference evidence="2 3" key="1">
    <citation type="submission" date="2019-11" db="EMBL/GenBank/DDBJ databases">
        <title>Bacillus lacus genome.</title>
        <authorList>
            <person name="Allen C.J."/>
            <person name="Newman J.D."/>
        </authorList>
    </citation>
    <scope>NUCLEOTIDE SEQUENCE [LARGE SCALE GENOMIC DNA]</scope>
    <source>
        <strain evidence="2 3">KCTC 33946</strain>
    </source>
</reference>
<dbReference type="EMBL" id="WKKI01000003">
    <property type="protein sequence ID" value="MRX71262.1"/>
    <property type="molecule type" value="Genomic_DNA"/>
</dbReference>
<evidence type="ECO:0000259" key="1">
    <source>
        <dbReference type="Pfam" id="PF14266"/>
    </source>
</evidence>
<dbReference type="OrthoDB" id="2421008at2"/>
<dbReference type="AlphaFoldDB" id="A0A7X2IXH4"/>